<feature type="compositionally biased region" description="Basic and acidic residues" evidence="1">
    <location>
        <begin position="162"/>
        <end position="176"/>
    </location>
</feature>
<evidence type="ECO:0000256" key="2">
    <source>
        <dbReference type="SAM" id="Phobius"/>
    </source>
</evidence>
<comment type="caution">
    <text evidence="4">The sequence shown here is derived from an EMBL/GenBank/DDBJ whole genome shotgun (WGS) entry which is preliminary data.</text>
</comment>
<dbReference type="EMBL" id="JBHSOD010000078">
    <property type="protein sequence ID" value="MFC5890314.1"/>
    <property type="molecule type" value="Genomic_DNA"/>
</dbReference>
<dbReference type="PANTHER" id="PTHR30007">
    <property type="entry name" value="PHP DOMAIN PROTEIN"/>
    <property type="match status" value="1"/>
</dbReference>
<protein>
    <submittedName>
        <fullName evidence="4">DUF6191 domain-containing protein</fullName>
    </submittedName>
</protein>
<feature type="transmembrane region" description="Helical" evidence="2">
    <location>
        <begin position="94"/>
        <end position="118"/>
    </location>
</feature>
<dbReference type="InterPro" id="IPR045684">
    <property type="entry name" value="DUF6191"/>
</dbReference>
<keyword evidence="2" id="KW-0472">Membrane</keyword>
<sequence length="210" mass="22024">MKPTAVNAEPRAGLIDSQSVRTADTVPVTTRGFDAGKKVKGRKRFIITDTLGLLLAVHLVAANPFGEPPFRYGPFVGRNTMQGASCNGGHGSMVIAFALTLPGLALAVVLFALASTAFRQLAGSRLVPTRLRRQLSRVGGAPSVSTVALDVFTGSVNTGKAAELEERSAEAMRRDEEGDAAPPRSTVDLHAGRAVIVLPKQPTGTDRKPG</sequence>
<dbReference type="Pfam" id="PF19690">
    <property type="entry name" value="DUF6191"/>
    <property type="match status" value="1"/>
</dbReference>
<evidence type="ECO:0000256" key="1">
    <source>
        <dbReference type="SAM" id="MobiDB-lite"/>
    </source>
</evidence>
<name>A0ABW1FB09_9ACTN</name>
<organism evidence="4 5">
    <name type="scientific">Kitasatospora aburaviensis</name>
    <dbReference type="NCBI Taxonomy" id="67265"/>
    <lineage>
        <taxon>Bacteria</taxon>
        <taxon>Bacillati</taxon>
        <taxon>Actinomycetota</taxon>
        <taxon>Actinomycetes</taxon>
        <taxon>Kitasatosporales</taxon>
        <taxon>Streptomycetaceae</taxon>
        <taxon>Kitasatospora</taxon>
    </lineage>
</organism>
<dbReference type="Pfam" id="PF01609">
    <property type="entry name" value="DDE_Tnp_1"/>
    <property type="match status" value="1"/>
</dbReference>
<keyword evidence="2" id="KW-0812">Transmembrane</keyword>
<proteinExistence type="predicted"/>
<evidence type="ECO:0000259" key="3">
    <source>
        <dbReference type="Pfam" id="PF01609"/>
    </source>
</evidence>
<dbReference type="Proteomes" id="UP001596067">
    <property type="component" value="Unassembled WGS sequence"/>
</dbReference>
<dbReference type="InterPro" id="IPR002559">
    <property type="entry name" value="Transposase_11"/>
</dbReference>
<evidence type="ECO:0000313" key="4">
    <source>
        <dbReference type="EMBL" id="MFC5890314.1"/>
    </source>
</evidence>
<evidence type="ECO:0000313" key="5">
    <source>
        <dbReference type="Proteomes" id="UP001596067"/>
    </source>
</evidence>
<feature type="domain" description="Transposase IS4-like" evidence="3">
    <location>
        <begin position="9"/>
        <end position="63"/>
    </location>
</feature>
<reference evidence="5" key="1">
    <citation type="journal article" date="2019" name="Int. J. Syst. Evol. Microbiol.">
        <title>The Global Catalogue of Microorganisms (GCM) 10K type strain sequencing project: providing services to taxonomists for standard genome sequencing and annotation.</title>
        <authorList>
            <consortium name="The Broad Institute Genomics Platform"/>
            <consortium name="The Broad Institute Genome Sequencing Center for Infectious Disease"/>
            <person name="Wu L."/>
            <person name="Ma J."/>
        </authorList>
    </citation>
    <scope>NUCLEOTIDE SEQUENCE [LARGE SCALE GENOMIC DNA]</scope>
    <source>
        <strain evidence="5">CGMCC 4.1469</strain>
    </source>
</reference>
<keyword evidence="2" id="KW-1133">Transmembrane helix</keyword>
<dbReference type="RefSeq" id="WP_380237507.1">
    <property type="nucleotide sequence ID" value="NZ_BAAAVH010000016.1"/>
</dbReference>
<keyword evidence="5" id="KW-1185">Reference proteome</keyword>
<accession>A0ABW1FB09</accession>
<dbReference type="PANTHER" id="PTHR30007:SF0">
    <property type="entry name" value="TRANSPOSASE"/>
    <property type="match status" value="1"/>
</dbReference>
<feature type="region of interest" description="Disordered" evidence="1">
    <location>
        <begin position="162"/>
        <end position="193"/>
    </location>
</feature>
<gene>
    <name evidence="4" type="ORF">ACFP0N_35705</name>
</gene>
<feature type="transmembrane region" description="Helical" evidence="2">
    <location>
        <begin position="45"/>
        <end position="65"/>
    </location>
</feature>